<sequence length="121" mass="13623">MRGLAGMMSGTLIMQAISIFLGLTVILKIDGGVYWTTPNWVTVTVLGALHVVAVFFVRKPWAITMILVLQALGLLMFFIHWSIGVIMLLFIGVWAFMLYLRSILLERMRRGLLTTQHLGTE</sequence>
<keyword evidence="1" id="KW-0472">Membrane</keyword>
<proteinExistence type="predicted"/>
<keyword evidence="1" id="KW-0812">Transmembrane</keyword>
<gene>
    <name evidence="2" type="ORF">QPX54_06830</name>
</gene>
<accession>A0AAP4BZL5</accession>
<name>A0AAP4BZL5_9CORY</name>
<dbReference type="InterPro" id="IPR025327">
    <property type="entry name" value="DUF4233"/>
</dbReference>
<dbReference type="Pfam" id="PF14017">
    <property type="entry name" value="DUF4233"/>
    <property type="match status" value="1"/>
</dbReference>
<dbReference type="RefSeq" id="WP_284589728.1">
    <property type="nucleotide sequence ID" value="NZ_JASNVP010000005.1"/>
</dbReference>
<evidence type="ECO:0000313" key="2">
    <source>
        <dbReference type="EMBL" id="MDK4326222.1"/>
    </source>
</evidence>
<evidence type="ECO:0000256" key="1">
    <source>
        <dbReference type="SAM" id="Phobius"/>
    </source>
</evidence>
<dbReference type="Proteomes" id="UP001226160">
    <property type="component" value="Unassembled WGS sequence"/>
</dbReference>
<feature type="transmembrane region" description="Helical" evidence="1">
    <location>
        <begin position="77"/>
        <end position="100"/>
    </location>
</feature>
<protein>
    <submittedName>
        <fullName evidence="2">DUF4233 domain-containing protein</fullName>
    </submittedName>
</protein>
<organism evidence="2 3">
    <name type="scientific">Corynebacterium propinquum</name>
    <dbReference type="NCBI Taxonomy" id="43769"/>
    <lineage>
        <taxon>Bacteria</taxon>
        <taxon>Bacillati</taxon>
        <taxon>Actinomycetota</taxon>
        <taxon>Actinomycetes</taxon>
        <taxon>Mycobacteriales</taxon>
        <taxon>Corynebacteriaceae</taxon>
        <taxon>Corynebacterium</taxon>
    </lineage>
</organism>
<comment type="caution">
    <text evidence="2">The sequence shown here is derived from an EMBL/GenBank/DDBJ whole genome shotgun (WGS) entry which is preliminary data.</text>
</comment>
<reference evidence="2" key="1">
    <citation type="submission" date="2023-05" db="EMBL/GenBank/DDBJ databases">
        <title>Metabolic capabilities are highly conserved among human nasal-associated Corynebacterium species in pangenomic analyses.</title>
        <authorList>
            <person name="Tran T.H."/>
            <person name="Roberts A.Q."/>
            <person name="Escapa I.F."/>
            <person name="Gao W."/>
            <person name="Conlan S."/>
            <person name="Kong H."/>
            <person name="Segre J.A."/>
            <person name="Kelly M.S."/>
            <person name="Lemon K.P."/>
        </authorList>
    </citation>
    <scope>NUCLEOTIDE SEQUENCE</scope>
    <source>
        <strain evidence="2">KPL2654</strain>
    </source>
</reference>
<evidence type="ECO:0000313" key="3">
    <source>
        <dbReference type="Proteomes" id="UP001226160"/>
    </source>
</evidence>
<dbReference type="EMBL" id="JASNVP010000005">
    <property type="protein sequence ID" value="MDK4326222.1"/>
    <property type="molecule type" value="Genomic_DNA"/>
</dbReference>
<keyword evidence="1" id="KW-1133">Transmembrane helix</keyword>
<dbReference type="AlphaFoldDB" id="A0AAP4BZL5"/>
<feature type="transmembrane region" description="Helical" evidence="1">
    <location>
        <begin position="6"/>
        <end position="27"/>
    </location>
</feature>
<feature type="transmembrane region" description="Helical" evidence="1">
    <location>
        <begin position="39"/>
        <end position="57"/>
    </location>
</feature>